<feature type="transmembrane region" description="Helical" evidence="1">
    <location>
        <begin position="112"/>
        <end position="133"/>
    </location>
</feature>
<feature type="transmembrane region" description="Helical" evidence="1">
    <location>
        <begin position="187"/>
        <end position="208"/>
    </location>
</feature>
<evidence type="ECO:0000313" key="2">
    <source>
        <dbReference type="EMBL" id="MDC7684859.1"/>
    </source>
</evidence>
<name>A0ABT5HXU0_9CAUL</name>
<feature type="transmembrane region" description="Helical" evidence="1">
    <location>
        <begin position="306"/>
        <end position="325"/>
    </location>
</feature>
<sequence length="339" mass="37221">MSDTPPLQLKSQKFRDTREKEWRALARQIDRAEKGQIGSFTTEELLELPVLYRATVSSLSMAQSISLDRNLITYLQALCGRAYVYMYGAHARPLQVLKDFFLRRLPQSFRALGIEMWLSFACFFLGAVGGWLMCAFDPSWYNALVGHSAQGRDTSATAEDLRKTLGGAEKEQLGTFSVYLMSNNTRVTLMAFAVGVIGGVPTAFVLLYNGMMLGAMMWLFASKGLGFDFAAWLSIHGTTEMLAIIIGGGAGFHLARRLMFPGHLTRKAALSTAGRTAGTVMLGAMLMLIIAGVIEGVGRQTITDMGLRFAFGGVMLVWWLTYYGLFGRDRKGAGDGQNP</sequence>
<keyword evidence="1" id="KW-0472">Membrane</keyword>
<feature type="transmembrane region" description="Helical" evidence="1">
    <location>
        <begin position="241"/>
        <end position="260"/>
    </location>
</feature>
<accession>A0ABT5HXU0</accession>
<comment type="caution">
    <text evidence="2">The sequence shown here is derived from an EMBL/GenBank/DDBJ whole genome shotgun (WGS) entry which is preliminary data.</text>
</comment>
<feature type="transmembrane region" description="Helical" evidence="1">
    <location>
        <begin position="272"/>
        <end position="294"/>
    </location>
</feature>
<dbReference type="Pfam" id="PF01944">
    <property type="entry name" value="SpoIIM"/>
    <property type="match status" value="1"/>
</dbReference>
<dbReference type="Proteomes" id="UP001214854">
    <property type="component" value="Unassembled WGS sequence"/>
</dbReference>
<dbReference type="RefSeq" id="WP_272749330.1">
    <property type="nucleotide sequence ID" value="NZ_JAQQKX010000016.1"/>
</dbReference>
<protein>
    <submittedName>
        <fullName evidence="2">Stage II sporulation protein M</fullName>
    </submittedName>
</protein>
<dbReference type="PANTHER" id="PTHR35337">
    <property type="entry name" value="SLR1478 PROTEIN"/>
    <property type="match status" value="1"/>
</dbReference>
<gene>
    <name evidence="2" type="ORF">PQU92_16360</name>
</gene>
<keyword evidence="3" id="KW-1185">Reference proteome</keyword>
<reference evidence="2 3" key="1">
    <citation type="submission" date="2023-01" db="EMBL/GenBank/DDBJ databases">
        <title>Novel species of the genus Asticcacaulis isolated from rivers.</title>
        <authorList>
            <person name="Lu H."/>
        </authorList>
    </citation>
    <scope>NUCLEOTIDE SEQUENCE [LARGE SCALE GENOMIC DNA]</scope>
    <source>
        <strain evidence="2 3">BYS171W</strain>
    </source>
</reference>
<evidence type="ECO:0000313" key="3">
    <source>
        <dbReference type="Proteomes" id="UP001214854"/>
    </source>
</evidence>
<dbReference type="EMBL" id="JAQQKX010000016">
    <property type="protein sequence ID" value="MDC7684859.1"/>
    <property type="molecule type" value="Genomic_DNA"/>
</dbReference>
<evidence type="ECO:0000256" key="1">
    <source>
        <dbReference type="SAM" id="Phobius"/>
    </source>
</evidence>
<keyword evidence="1" id="KW-0812">Transmembrane</keyword>
<dbReference type="PANTHER" id="PTHR35337:SF1">
    <property type="entry name" value="SLR1478 PROTEIN"/>
    <property type="match status" value="1"/>
</dbReference>
<dbReference type="InterPro" id="IPR002798">
    <property type="entry name" value="SpoIIM-like"/>
</dbReference>
<keyword evidence="1" id="KW-1133">Transmembrane helix</keyword>
<proteinExistence type="predicted"/>
<organism evidence="2 3">
    <name type="scientific">Asticcacaulis aquaticus</name>
    <dbReference type="NCBI Taxonomy" id="2984212"/>
    <lineage>
        <taxon>Bacteria</taxon>
        <taxon>Pseudomonadati</taxon>
        <taxon>Pseudomonadota</taxon>
        <taxon>Alphaproteobacteria</taxon>
        <taxon>Caulobacterales</taxon>
        <taxon>Caulobacteraceae</taxon>
        <taxon>Asticcacaulis</taxon>
    </lineage>
</organism>